<comment type="caution">
    <text evidence="13">The sequence shown here is derived from an EMBL/GenBank/DDBJ whole genome shotgun (WGS) entry which is preliminary data.</text>
</comment>
<dbReference type="RefSeq" id="WP_066670472.1">
    <property type="nucleotide sequence ID" value="NZ_LYVF01000185.1"/>
</dbReference>
<gene>
    <name evidence="13" type="ORF">A6M21_14340</name>
</gene>
<name>A0A1B7LBS4_9FIRM</name>
<dbReference type="Pfam" id="PF00733">
    <property type="entry name" value="Asn_synthase"/>
    <property type="match status" value="1"/>
</dbReference>
<evidence type="ECO:0000313" key="14">
    <source>
        <dbReference type="Proteomes" id="UP000078532"/>
    </source>
</evidence>
<dbReference type="GO" id="GO:0004066">
    <property type="term" value="F:asparagine synthase (glutamine-hydrolyzing) activity"/>
    <property type="evidence" value="ECO:0007669"/>
    <property type="project" value="UniProtKB-EC"/>
</dbReference>
<dbReference type="SUPFAM" id="SSF52402">
    <property type="entry name" value="Adenine nucleotide alpha hydrolases-like"/>
    <property type="match status" value="1"/>
</dbReference>
<keyword evidence="6 9" id="KW-0061">Asparagine biosynthesis</keyword>
<dbReference type="GO" id="GO:0005524">
    <property type="term" value="F:ATP binding"/>
    <property type="evidence" value="ECO:0007669"/>
    <property type="project" value="UniProtKB-KW"/>
</dbReference>
<dbReference type="AlphaFoldDB" id="A0A1B7LBS4"/>
<keyword evidence="7 9" id="KW-0315">Glutamine amidotransferase</keyword>
<evidence type="ECO:0000256" key="5">
    <source>
        <dbReference type="ARBA" id="ARBA00022840"/>
    </source>
</evidence>
<dbReference type="InterPro" id="IPR033738">
    <property type="entry name" value="AsnB_N"/>
</dbReference>
<evidence type="ECO:0000256" key="11">
    <source>
        <dbReference type="PIRSR" id="PIRSR001589-3"/>
    </source>
</evidence>
<dbReference type="InterPro" id="IPR029055">
    <property type="entry name" value="Ntn_hydrolases_N"/>
</dbReference>
<accession>A0A1B7LBS4</accession>
<dbReference type="OrthoDB" id="9763290at2"/>
<feature type="binding site" evidence="10">
    <location>
        <begin position="377"/>
        <end position="378"/>
    </location>
    <ligand>
        <name>ATP</name>
        <dbReference type="ChEBI" id="CHEBI:30616"/>
    </ligand>
</feature>
<dbReference type="PANTHER" id="PTHR43284:SF1">
    <property type="entry name" value="ASPARAGINE SYNTHETASE"/>
    <property type="match status" value="1"/>
</dbReference>
<feature type="domain" description="Glutamine amidotransferase type-2" evidence="12">
    <location>
        <begin position="2"/>
        <end position="216"/>
    </location>
</feature>
<evidence type="ECO:0000256" key="9">
    <source>
        <dbReference type="PIRSR" id="PIRSR001589-1"/>
    </source>
</evidence>
<dbReference type="NCBIfam" id="TIGR01536">
    <property type="entry name" value="asn_synth_AEB"/>
    <property type="match status" value="1"/>
</dbReference>
<evidence type="ECO:0000256" key="4">
    <source>
        <dbReference type="ARBA" id="ARBA00022741"/>
    </source>
</evidence>
<dbReference type="Gene3D" id="3.40.50.620">
    <property type="entry name" value="HUPs"/>
    <property type="match status" value="1"/>
</dbReference>
<comment type="pathway">
    <text evidence="1">Amino-acid biosynthesis; L-asparagine biosynthesis; L-asparagine from L-aspartate (L-Gln route): step 1/1.</text>
</comment>
<dbReference type="Pfam" id="PF13537">
    <property type="entry name" value="GATase_7"/>
    <property type="match status" value="1"/>
</dbReference>
<keyword evidence="9" id="KW-0028">Amino-acid biosynthesis</keyword>
<keyword evidence="4 10" id="KW-0547">Nucleotide-binding</keyword>
<dbReference type="InterPro" id="IPR014729">
    <property type="entry name" value="Rossmann-like_a/b/a_fold"/>
</dbReference>
<comment type="similarity">
    <text evidence="2">Belongs to the asparagine synthetase family.</text>
</comment>
<feature type="binding site" evidence="10">
    <location>
        <position position="102"/>
    </location>
    <ligand>
        <name>L-glutamine</name>
        <dbReference type="ChEBI" id="CHEBI:58359"/>
    </ligand>
</feature>
<dbReference type="InterPro" id="IPR001962">
    <property type="entry name" value="Asn_synthase"/>
</dbReference>
<dbReference type="InterPro" id="IPR006426">
    <property type="entry name" value="Asn_synth_AEB"/>
</dbReference>
<comment type="catalytic activity">
    <reaction evidence="8">
        <text>L-aspartate + L-glutamine + ATP + H2O = L-asparagine + L-glutamate + AMP + diphosphate + H(+)</text>
        <dbReference type="Rhea" id="RHEA:12228"/>
        <dbReference type="ChEBI" id="CHEBI:15377"/>
        <dbReference type="ChEBI" id="CHEBI:15378"/>
        <dbReference type="ChEBI" id="CHEBI:29985"/>
        <dbReference type="ChEBI" id="CHEBI:29991"/>
        <dbReference type="ChEBI" id="CHEBI:30616"/>
        <dbReference type="ChEBI" id="CHEBI:33019"/>
        <dbReference type="ChEBI" id="CHEBI:58048"/>
        <dbReference type="ChEBI" id="CHEBI:58359"/>
        <dbReference type="ChEBI" id="CHEBI:456215"/>
        <dbReference type="EC" id="6.3.5.4"/>
    </reaction>
</comment>
<dbReference type="Proteomes" id="UP000078532">
    <property type="component" value="Unassembled WGS sequence"/>
</dbReference>
<evidence type="ECO:0000256" key="2">
    <source>
        <dbReference type="ARBA" id="ARBA00005752"/>
    </source>
</evidence>
<evidence type="ECO:0000256" key="1">
    <source>
        <dbReference type="ARBA" id="ARBA00005187"/>
    </source>
</evidence>
<dbReference type="GO" id="GO:0006529">
    <property type="term" value="P:asparagine biosynthetic process"/>
    <property type="evidence" value="ECO:0007669"/>
    <property type="project" value="UniProtKB-KW"/>
</dbReference>
<evidence type="ECO:0000256" key="7">
    <source>
        <dbReference type="ARBA" id="ARBA00022962"/>
    </source>
</evidence>
<dbReference type="PROSITE" id="PS51278">
    <property type="entry name" value="GATASE_TYPE_2"/>
    <property type="match status" value="1"/>
</dbReference>
<dbReference type="SUPFAM" id="SSF56235">
    <property type="entry name" value="N-terminal nucleophile aminohydrolases (Ntn hydrolases)"/>
    <property type="match status" value="1"/>
</dbReference>
<feature type="binding site" evidence="10">
    <location>
        <position position="263"/>
    </location>
    <ligand>
        <name>ATP</name>
        <dbReference type="ChEBI" id="CHEBI:30616"/>
    </ligand>
</feature>
<dbReference type="InterPro" id="IPR051786">
    <property type="entry name" value="ASN_synthetase/amidase"/>
</dbReference>
<evidence type="ECO:0000256" key="6">
    <source>
        <dbReference type="ARBA" id="ARBA00022888"/>
    </source>
</evidence>
<evidence type="ECO:0000256" key="10">
    <source>
        <dbReference type="PIRSR" id="PIRSR001589-2"/>
    </source>
</evidence>
<feature type="binding site" evidence="10">
    <location>
        <position position="294"/>
    </location>
    <ligand>
        <name>ATP</name>
        <dbReference type="ChEBI" id="CHEBI:30616"/>
    </ligand>
</feature>
<organism evidence="13 14">
    <name type="scientific">Desulfotomaculum copahuensis</name>
    <dbReference type="NCBI Taxonomy" id="1838280"/>
    <lineage>
        <taxon>Bacteria</taxon>
        <taxon>Bacillati</taxon>
        <taxon>Bacillota</taxon>
        <taxon>Clostridia</taxon>
        <taxon>Eubacteriales</taxon>
        <taxon>Desulfotomaculaceae</taxon>
        <taxon>Desulfotomaculum</taxon>
    </lineage>
</organism>
<reference evidence="13 14" key="1">
    <citation type="submission" date="2016-04" db="EMBL/GenBank/DDBJ databases">
        <authorList>
            <person name="Evans L.H."/>
            <person name="Alamgir A."/>
            <person name="Owens N."/>
            <person name="Weber N.D."/>
            <person name="Virtaneva K."/>
            <person name="Barbian K."/>
            <person name="Babar A."/>
            <person name="Rosenke K."/>
        </authorList>
    </citation>
    <scope>NUCLEOTIDE SEQUENCE [LARGE SCALE GENOMIC DNA]</scope>
    <source>
        <strain evidence="13 14">LMa1</strain>
    </source>
</reference>
<feature type="active site" description="For GATase activity" evidence="9">
    <location>
        <position position="2"/>
    </location>
</feature>
<evidence type="ECO:0000259" key="12">
    <source>
        <dbReference type="PROSITE" id="PS51278"/>
    </source>
</evidence>
<keyword evidence="5 10" id="KW-0067">ATP-binding</keyword>
<dbReference type="CDD" id="cd00712">
    <property type="entry name" value="AsnB"/>
    <property type="match status" value="1"/>
</dbReference>
<dbReference type="PANTHER" id="PTHR43284">
    <property type="entry name" value="ASPARAGINE SYNTHETASE (GLUTAMINE-HYDROLYZING)"/>
    <property type="match status" value="1"/>
</dbReference>
<keyword evidence="14" id="KW-1185">Reference proteome</keyword>
<dbReference type="EMBL" id="LYVF01000185">
    <property type="protein sequence ID" value="OAT79976.1"/>
    <property type="molecule type" value="Genomic_DNA"/>
</dbReference>
<evidence type="ECO:0000313" key="13">
    <source>
        <dbReference type="EMBL" id="OAT79976.1"/>
    </source>
</evidence>
<dbReference type="PIRSF" id="PIRSF001589">
    <property type="entry name" value="Asn_synthetase_glu-h"/>
    <property type="match status" value="1"/>
</dbReference>
<feature type="site" description="Important for beta-aspartyl-AMP intermediate formation" evidence="11">
    <location>
        <position position="379"/>
    </location>
</feature>
<dbReference type="InterPro" id="IPR017932">
    <property type="entry name" value="GATase_2_dom"/>
</dbReference>
<evidence type="ECO:0000256" key="8">
    <source>
        <dbReference type="ARBA" id="ARBA00048741"/>
    </source>
</evidence>
<dbReference type="Gene3D" id="3.60.20.10">
    <property type="entry name" value="Glutamine Phosphoribosylpyrophosphate, subunit 1, domain 1"/>
    <property type="match status" value="1"/>
</dbReference>
<evidence type="ECO:0000256" key="3">
    <source>
        <dbReference type="ARBA" id="ARBA00012737"/>
    </source>
</evidence>
<dbReference type="CDD" id="cd01991">
    <property type="entry name" value="Asn_synthase_B_C"/>
    <property type="match status" value="1"/>
</dbReference>
<dbReference type="STRING" id="1838280.A6M21_14340"/>
<sequence length="614" mass="69065">MCGITGWIDWNEDLTAKGPVLLEMAGTLANRGPDAGGIWLSPHAALAHRRLIVVDPAGGGQPMLRRRGERTCVLVYNGELYNTSELRQELAAHGYSFQGHSDTEVLLLSFIHWGPDCVERLNGIFAFAVWDDATQSLFMARDRLGVKPLFYTRRGRALIFGSEIKALLAHPAVPPEVDATGLAEIFVLGPARTPGFGVFRGIEELKPGHCLHFDHKGIRIKQYWALQSRPHPHTLYETAVHVRELFQDTVERQLVSDVPISVLLSGGLDSSAITAFAALARRRENKGAINTFSVDYVDNEQHFRPNEFQPNSDAPWIRIMSEHFGTNHHQIIIDTPRLVEALTGAMRARDLPGMADVDSSLYLFSHEIKKEATVALSGESADEIFGGYPWFRRAEDVNGHTFPWVRMVGERARLLAPELRDYIRPEEYVAGRYQEALAEVPRLPGEDPLEAHMRELIYLNMTRFMPILLDRKDRMSMAAGLEVRVPFCDHRLVEYVWNIPWSMKSCDGMEKGILRRAMTGLLPEGILQRRKSPYPKTHHPAYLAAVRAQMENITNDPGSPLLPLVDTGALREVIGDNAAAFSPAWFSQLMGSAQLFAYLIQVDAWLREYHVIIR</sequence>
<proteinExistence type="inferred from homology"/>
<dbReference type="EC" id="6.3.5.4" evidence="3"/>
<protein>
    <recommendedName>
        <fullName evidence="3">asparagine synthase (glutamine-hydrolyzing)</fullName>
        <ecNumber evidence="3">6.3.5.4</ecNumber>
    </recommendedName>
</protein>